<dbReference type="SUPFAM" id="SSF46785">
    <property type="entry name" value="Winged helix' DNA-binding domain"/>
    <property type="match status" value="1"/>
</dbReference>
<evidence type="ECO:0000256" key="1">
    <source>
        <dbReference type="ARBA" id="ARBA00011046"/>
    </source>
</evidence>
<evidence type="ECO:0000313" key="6">
    <source>
        <dbReference type="Proteomes" id="UP001596287"/>
    </source>
</evidence>
<name>A0ABW1PQM7_9FLAO</name>
<dbReference type="Gene3D" id="1.10.4040.10">
    <property type="entry name" value="Penicillinase repressor domain"/>
    <property type="match status" value="1"/>
</dbReference>
<dbReference type="Pfam" id="PF03965">
    <property type="entry name" value="Penicillinase_R"/>
    <property type="match status" value="1"/>
</dbReference>
<dbReference type="Proteomes" id="UP001596287">
    <property type="component" value="Unassembled WGS sequence"/>
</dbReference>
<evidence type="ECO:0000256" key="3">
    <source>
        <dbReference type="ARBA" id="ARBA00023125"/>
    </source>
</evidence>
<organism evidence="5 6">
    <name type="scientific">Flavobacterium qiangtangense</name>
    <dbReference type="NCBI Taxonomy" id="1442595"/>
    <lineage>
        <taxon>Bacteria</taxon>
        <taxon>Pseudomonadati</taxon>
        <taxon>Bacteroidota</taxon>
        <taxon>Flavobacteriia</taxon>
        <taxon>Flavobacteriales</taxon>
        <taxon>Flavobacteriaceae</taxon>
        <taxon>Flavobacterium</taxon>
    </lineage>
</organism>
<dbReference type="InterPro" id="IPR036390">
    <property type="entry name" value="WH_DNA-bd_sf"/>
</dbReference>
<keyword evidence="2" id="KW-0805">Transcription regulation</keyword>
<dbReference type="RefSeq" id="WP_379791995.1">
    <property type="nucleotide sequence ID" value="NZ_JBHSQB010000007.1"/>
</dbReference>
<gene>
    <name evidence="5" type="ORF">ACFPVY_10725</name>
</gene>
<reference evidence="6" key="1">
    <citation type="journal article" date="2019" name="Int. J. Syst. Evol. Microbiol.">
        <title>The Global Catalogue of Microorganisms (GCM) 10K type strain sequencing project: providing services to taxonomists for standard genome sequencing and annotation.</title>
        <authorList>
            <consortium name="The Broad Institute Genomics Platform"/>
            <consortium name="The Broad Institute Genome Sequencing Center for Infectious Disease"/>
            <person name="Wu L."/>
            <person name="Ma J."/>
        </authorList>
    </citation>
    <scope>NUCLEOTIDE SEQUENCE [LARGE SCALE GENOMIC DNA]</scope>
    <source>
        <strain evidence="6">CCUG 49679</strain>
    </source>
</reference>
<accession>A0ABW1PQM7</accession>
<comment type="caution">
    <text evidence="5">The sequence shown here is derived from an EMBL/GenBank/DDBJ whole genome shotgun (WGS) entry which is preliminary data.</text>
</comment>
<keyword evidence="3" id="KW-0238">DNA-binding</keyword>
<keyword evidence="4" id="KW-0804">Transcription</keyword>
<dbReference type="EMBL" id="JBHSQB010000007">
    <property type="protein sequence ID" value="MFC6097117.1"/>
    <property type="molecule type" value="Genomic_DNA"/>
</dbReference>
<evidence type="ECO:0000256" key="4">
    <source>
        <dbReference type="ARBA" id="ARBA00023163"/>
    </source>
</evidence>
<sequence length="123" mass="14462">MQLSNSEEQLMQHLWKLEKAFMKDLLEAYPEPKPAATTVATLLKRMIDKNFVAYNEFGNSREYFPLVKKTDYFSKHVNGLIKNFFNNSASQFASFFTTETNLTQNELEELQKIIDKELQKKKK</sequence>
<dbReference type="InterPro" id="IPR036388">
    <property type="entry name" value="WH-like_DNA-bd_sf"/>
</dbReference>
<proteinExistence type="inferred from homology"/>
<protein>
    <submittedName>
        <fullName evidence="5">BlaI/MecI/CopY family transcriptional regulator</fullName>
    </submittedName>
</protein>
<comment type="similarity">
    <text evidence="1">Belongs to the BlaI transcriptional regulatory family.</text>
</comment>
<evidence type="ECO:0000313" key="5">
    <source>
        <dbReference type="EMBL" id="MFC6097117.1"/>
    </source>
</evidence>
<dbReference type="InterPro" id="IPR005650">
    <property type="entry name" value="BlaI_family"/>
</dbReference>
<dbReference type="PIRSF" id="PIRSF019455">
    <property type="entry name" value="CopR_AtkY"/>
    <property type="match status" value="1"/>
</dbReference>
<keyword evidence="6" id="KW-1185">Reference proteome</keyword>
<evidence type="ECO:0000256" key="2">
    <source>
        <dbReference type="ARBA" id="ARBA00023015"/>
    </source>
</evidence>
<dbReference type="Gene3D" id="1.10.10.10">
    <property type="entry name" value="Winged helix-like DNA-binding domain superfamily/Winged helix DNA-binding domain"/>
    <property type="match status" value="1"/>
</dbReference>